<evidence type="ECO:0000256" key="6">
    <source>
        <dbReference type="SAM" id="MobiDB-lite"/>
    </source>
</evidence>
<feature type="domain" description="DDT" evidence="8">
    <location>
        <begin position="492"/>
        <end position="551"/>
    </location>
</feature>
<evidence type="ECO:0000256" key="2">
    <source>
        <dbReference type="ARBA" id="ARBA00023163"/>
    </source>
</evidence>
<evidence type="ECO:0000256" key="5">
    <source>
        <dbReference type="RuleBase" id="RU000682"/>
    </source>
</evidence>
<gene>
    <name evidence="10" type="primary">LOC120281266</name>
</gene>
<dbReference type="PANTHER" id="PTHR36968:SF8">
    <property type="entry name" value="HOMEOBOX-DDT DOMAIN PROTEIN RLT3 ISOFORM X1"/>
    <property type="match status" value="1"/>
</dbReference>
<keyword evidence="2" id="KW-0804">Transcription</keyword>
<keyword evidence="9" id="KW-1185">Reference proteome</keyword>
<feature type="region of interest" description="Disordered" evidence="6">
    <location>
        <begin position="67"/>
        <end position="102"/>
    </location>
</feature>
<feature type="compositionally biased region" description="Polar residues" evidence="6">
    <location>
        <begin position="74"/>
        <end position="102"/>
    </location>
</feature>
<evidence type="ECO:0000313" key="10">
    <source>
        <dbReference type="RefSeq" id="XP_039144066.1"/>
    </source>
</evidence>
<feature type="DNA-binding region" description="Homeobox" evidence="4">
    <location>
        <begin position="19"/>
        <end position="68"/>
    </location>
</feature>
<dbReference type="PANTHER" id="PTHR36968">
    <property type="entry name" value="HOMEOBOX-DDT DOMAIN PROTEIN RLT2"/>
    <property type="match status" value="1"/>
</dbReference>
<dbReference type="GO" id="GO:0003677">
    <property type="term" value="F:DNA binding"/>
    <property type="evidence" value="ECO:0007669"/>
    <property type="project" value="UniProtKB-UniRule"/>
</dbReference>
<keyword evidence="4 5" id="KW-0238">DNA-binding</keyword>
<dbReference type="InterPro" id="IPR028941">
    <property type="entry name" value="WHIM2_dom"/>
</dbReference>
<dbReference type="Pfam" id="PF05066">
    <property type="entry name" value="HARE-HTH"/>
    <property type="match status" value="1"/>
</dbReference>
<dbReference type="Gene3D" id="1.10.10.60">
    <property type="entry name" value="Homeodomain-like"/>
    <property type="match status" value="1"/>
</dbReference>
<dbReference type="InterPro" id="IPR044977">
    <property type="entry name" value="RLT1-3"/>
</dbReference>
<dbReference type="InterPro" id="IPR028942">
    <property type="entry name" value="WHIM1_dom"/>
</dbReference>
<protein>
    <submittedName>
        <fullName evidence="10">LOW QUALITY PROTEIN: homeobox-DDT domain protein RLT3-like</fullName>
    </submittedName>
</protein>
<proteinExistence type="predicted"/>
<feature type="compositionally biased region" description="Polar residues" evidence="6">
    <location>
        <begin position="156"/>
        <end position="165"/>
    </location>
</feature>
<dbReference type="InterPro" id="IPR001356">
    <property type="entry name" value="HD"/>
</dbReference>
<dbReference type="Pfam" id="PF15612">
    <property type="entry name" value="WHIM1"/>
    <property type="match status" value="1"/>
</dbReference>
<dbReference type="SMART" id="SM00389">
    <property type="entry name" value="HOX"/>
    <property type="match status" value="1"/>
</dbReference>
<evidence type="ECO:0000256" key="1">
    <source>
        <dbReference type="ARBA" id="ARBA00004123"/>
    </source>
</evidence>
<dbReference type="InterPro" id="IPR007759">
    <property type="entry name" value="Asxl_HARE-HTH"/>
</dbReference>
<dbReference type="PROSITE" id="PS50827">
    <property type="entry name" value="DDT"/>
    <property type="match status" value="1"/>
</dbReference>
<evidence type="ECO:0000313" key="9">
    <source>
        <dbReference type="Proteomes" id="UP001515500"/>
    </source>
</evidence>
<feature type="region of interest" description="Disordered" evidence="6">
    <location>
        <begin position="118"/>
        <end position="173"/>
    </location>
</feature>
<feature type="region of interest" description="Disordered" evidence="6">
    <location>
        <begin position="703"/>
        <end position="743"/>
    </location>
</feature>
<evidence type="ECO:0000256" key="4">
    <source>
        <dbReference type="PROSITE-ProRule" id="PRU00108"/>
    </source>
</evidence>
<organism evidence="9 10">
    <name type="scientific">Dioscorea cayennensis subsp. rotundata</name>
    <name type="common">White Guinea yam</name>
    <name type="synonym">Dioscorea rotundata</name>
    <dbReference type="NCBI Taxonomy" id="55577"/>
    <lineage>
        <taxon>Eukaryota</taxon>
        <taxon>Viridiplantae</taxon>
        <taxon>Streptophyta</taxon>
        <taxon>Embryophyta</taxon>
        <taxon>Tracheophyta</taxon>
        <taxon>Spermatophyta</taxon>
        <taxon>Magnoliopsida</taxon>
        <taxon>Liliopsida</taxon>
        <taxon>Dioscoreales</taxon>
        <taxon>Dioscoreaceae</taxon>
        <taxon>Dioscorea</taxon>
    </lineage>
</organism>
<dbReference type="SUPFAM" id="SSF46689">
    <property type="entry name" value="Homeodomain-like"/>
    <property type="match status" value="1"/>
</dbReference>
<dbReference type="CDD" id="cd00086">
    <property type="entry name" value="homeodomain"/>
    <property type="match status" value="1"/>
</dbReference>
<dbReference type="Pfam" id="PF00046">
    <property type="entry name" value="Homeodomain"/>
    <property type="match status" value="1"/>
</dbReference>
<reference evidence="10" key="1">
    <citation type="submission" date="2025-08" db="UniProtKB">
        <authorList>
            <consortium name="RefSeq"/>
        </authorList>
    </citation>
    <scope>IDENTIFICATION</scope>
</reference>
<dbReference type="PROSITE" id="PS50071">
    <property type="entry name" value="HOMEOBOX_2"/>
    <property type="match status" value="1"/>
</dbReference>
<dbReference type="GeneID" id="120281266"/>
<evidence type="ECO:0000259" key="8">
    <source>
        <dbReference type="PROSITE" id="PS50827"/>
    </source>
</evidence>
<dbReference type="Proteomes" id="UP001515500">
    <property type="component" value="Chromosome 17"/>
</dbReference>
<name>A0AB40CVS6_DIOCR</name>
<dbReference type="AlphaFoldDB" id="A0AB40CVS6"/>
<feature type="region of interest" description="Disordered" evidence="6">
    <location>
        <begin position="878"/>
        <end position="903"/>
    </location>
</feature>
<keyword evidence="4 5" id="KW-0371">Homeobox</keyword>
<dbReference type="SMART" id="SM00571">
    <property type="entry name" value="DDT"/>
    <property type="match status" value="1"/>
</dbReference>
<dbReference type="GO" id="GO:0006357">
    <property type="term" value="P:regulation of transcription by RNA polymerase II"/>
    <property type="evidence" value="ECO:0007669"/>
    <property type="project" value="InterPro"/>
</dbReference>
<dbReference type="Pfam" id="PF02791">
    <property type="entry name" value="DDT"/>
    <property type="match status" value="1"/>
</dbReference>
<feature type="compositionally biased region" description="Acidic residues" evidence="6">
    <location>
        <begin position="712"/>
        <end position="726"/>
    </location>
</feature>
<comment type="subcellular location">
    <subcellularLocation>
        <location evidence="1 4 5">Nucleus</location>
    </subcellularLocation>
</comment>
<evidence type="ECO:0000259" key="7">
    <source>
        <dbReference type="PROSITE" id="PS50071"/>
    </source>
</evidence>
<dbReference type="GO" id="GO:0005634">
    <property type="term" value="C:nucleus"/>
    <property type="evidence" value="ECO:0007669"/>
    <property type="project" value="UniProtKB-SubCell"/>
</dbReference>
<evidence type="ECO:0000256" key="3">
    <source>
        <dbReference type="ARBA" id="ARBA00023242"/>
    </source>
</evidence>
<accession>A0AB40CVS6</accession>
<dbReference type="Pfam" id="PF15613">
    <property type="entry name" value="WSD"/>
    <property type="match status" value="1"/>
</dbReference>
<feature type="domain" description="Homeobox" evidence="7">
    <location>
        <begin position="17"/>
        <end position="67"/>
    </location>
</feature>
<sequence length="1273" mass="144882">MGSHDNEGMDYGTKKKTPIQLQFLENFFSEDKYPTKNAMEVYAARLKLTYHQIRGWFIERRRKERKEYAKRNTQDSGRTSESGCNTMTCSRNETNENTAVRHSRIRSLSQLELGDNLCSTPIQSKRGGKKLANDRYANQENKPPARAKRKKKLSSDQHSLSNESSSIHDRTHDTESALFKMRKCLKPSKRRHTSQEGGPYFQKQHERIRTYRRMNFAHSDGCVQPAVLFSKEYIIRKVFRKDGPPLGIEFDSLPSNAFRQSTGPEHLGMVCRGDQKQPPMERGTCEYSIDFYIVQLYFGQKVVERPIFDSGTRHEVNIHPKKYGIGKGLMTVWRATNASSCKLPAGIHIVGGRATWKPFMPDASSEEALHRISKRLQQQKLVTPKRSLHKKLLAKRKTSIEKRKKPLFAKCKLLADEQKSVEQVDDQTVLVDDEELELRELQAGPNPLRCSAHLPSNGRLGCPLCKDLLARFPPQTVKMKLPLCTKPWDSSQELVKKLFKVFQFLYTHASTAEIYLFTLDDFAQAFHDKDSLLLAKIHVALLKLLLLDAEKVISSEFIPRVSKDCRFLVFLHFVKEQEFDVKFWCQSLNSLTWVEILRQVLVAAGFGLKQNTMRRENFNKDRNRMEKYGLRPLTLKGELFRILYDRGITGMTVSELARISQIVSLDHSTTEEELEQAICSTLSSDITLFEKIAPSAYRLRVNPQIKGADNSQPEDEDMGSVDDDSDNINTSSGSDDSDDSDNENRIIQYKVGKKGRHLKVTDETSIDESYSGEAWLLGLMEGEYSNLSIEEKLDALVALVDLAASSSSCQIEEPVRSLPAIIPNAQYHGSGGKIKKSTANHHQLADSSLTRPMHGIDKNYSSLCSSIVNSSSFFQQTSRKRQLSTTGNKGAAGKSEPDSHPLRSIYLGSDRRYNKYWLFLGPCDENDPGHRRVYFESSEDGHWEVIDTSQDLRTLLSVLDCRGTREAHLFASLEKREVSLGEVMDEHMIAETTSRQAGRSVSSELDGCSGDGSSPISDIDNFLLPSESSNAPSAPSGAIFLETGKNFVQKKQKWDRLQAFDKWIWDSFCSILNSVKYSRRSYMDSLTRCESCHDLYWRDEKHCRICHTTFELDFDLEERYAIHVATCRETEGSGMYPAFKVLPSQLQALKAAIHAIEAGMPDAALLGSWTRSTHKLWVKRLRRTASLPELLQVLTDFVGAINEEWLHECGVPRSSTAIDEIIVYFQTMPQTTSAVALWMFKLDTLIGPHLERLQQERTPRRMAQEKRRRTCTR</sequence>
<dbReference type="InterPro" id="IPR018501">
    <property type="entry name" value="DDT_dom"/>
</dbReference>
<dbReference type="InterPro" id="IPR009057">
    <property type="entry name" value="Homeodomain-like_sf"/>
</dbReference>
<keyword evidence="3 4" id="KW-0539">Nucleus</keyword>
<dbReference type="RefSeq" id="XP_039144066.1">
    <property type="nucleotide sequence ID" value="XM_039288132.1"/>
</dbReference>
<feature type="compositionally biased region" description="Polar residues" evidence="6">
    <location>
        <begin position="878"/>
        <end position="888"/>
    </location>
</feature>